<reference evidence="17 18" key="1">
    <citation type="journal article" date="2017" name="Mycologia">
        <title>Bifiguratus adelaidae, gen. et sp. nov., a new member of Mucoromycotina in endophytic and soil-dwelling habitats.</title>
        <authorList>
            <person name="Torres-Cruz T.J."/>
            <person name="Billingsley Tobias T.L."/>
            <person name="Almatruk M."/>
            <person name="Hesse C."/>
            <person name="Kuske C.R."/>
            <person name="Desiro A."/>
            <person name="Benucci G.M."/>
            <person name="Bonito G."/>
            <person name="Stajich J.E."/>
            <person name="Dunlap C."/>
            <person name="Arnold A.E."/>
            <person name="Porras-Alfaro A."/>
        </authorList>
    </citation>
    <scope>NUCLEOTIDE SEQUENCE [LARGE SCALE GENOMIC DNA]</scope>
    <source>
        <strain evidence="17 18">AZ0501</strain>
    </source>
</reference>
<evidence type="ECO:0000256" key="11">
    <source>
        <dbReference type="ARBA" id="ARBA00023004"/>
    </source>
</evidence>
<evidence type="ECO:0000256" key="13">
    <source>
        <dbReference type="ARBA" id="ARBA00023075"/>
    </source>
</evidence>
<keyword evidence="5" id="KW-0004">4Fe-4S</keyword>
<evidence type="ECO:0000259" key="16">
    <source>
        <dbReference type="PROSITE" id="PS51379"/>
    </source>
</evidence>
<keyword evidence="9" id="KW-0249">Electron transport</keyword>
<keyword evidence="18" id="KW-1185">Reference proteome</keyword>
<keyword evidence="6 15" id="KW-0285">Flavoprotein</keyword>
<dbReference type="Pfam" id="PF05187">
    <property type="entry name" value="Fer4_ETF_QO"/>
    <property type="match status" value="1"/>
</dbReference>
<dbReference type="AlphaFoldDB" id="A0A261XVB9"/>
<dbReference type="InterPro" id="IPR040156">
    <property type="entry name" value="ETF-QO"/>
</dbReference>
<organism evidence="17 18">
    <name type="scientific">Bifiguratus adelaidae</name>
    <dbReference type="NCBI Taxonomy" id="1938954"/>
    <lineage>
        <taxon>Eukaryota</taxon>
        <taxon>Fungi</taxon>
        <taxon>Fungi incertae sedis</taxon>
        <taxon>Mucoromycota</taxon>
        <taxon>Mucoromycotina</taxon>
        <taxon>Endogonomycetes</taxon>
        <taxon>Endogonales</taxon>
        <taxon>Endogonales incertae sedis</taxon>
        <taxon>Bifiguratus</taxon>
    </lineage>
</organism>
<evidence type="ECO:0000256" key="9">
    <source>
        <dbReference type="ARBA" id="ARBA00022982"/>
    </source>
</evidence>
<comment type="function">
    <text evidence="3">Accepts electrons from ETF and reduces ubiquinone.</text>
</comment>
<dbReference type="PRINTS" id="PR00757">
    <property type="entry name" value="AMINEOXDASEF"/>
</dbReference>
<dbReference type="PANTHER" id="PTHR10617:SF107">
    <property type="entry name" value="ELECTRON TRANSFER FLAVOPROTEIN-UBIQUINONE OXIDOREDUCTASE, MITOCHONDRIAL"/>
    <property type="match status" value="1"/>
</dbReference>
<evidence type="ECO:0000256" key="2">
    <source>
        <dbReference type="ARBA" id="ARBA00001974"/>
    </source>
</evidence>
<keyword evidence="12" id="KW-0411">Iron-sulfur</keyword>
<evidence type="ECO:0000256" key="15">
    <source>
        <dbReference type="RuleBase" id="RU362067"/>
    </source>
</evidence>
<evidence type="ECO:0000256" key="8">
    <source>
        <dbReference type="ARBA" id="ARBA00022827"/>
    </source>
</evidence>
<dbReference type="GO" id="GO:0051539">
    <property type="term" value="F:4 iron, 4 sulfur cluster binding"/>
    <property type="evidence" value="ECO:0007669"/>
    <property type="project" value="UniProtKB-KW"/>
</dbReference>
<evidence type="ECO:0000256" key="1">
    <source>
        <dbReference type="ARBA" id="ARBA00001966"/>
    </source>
</evidence>
<protein>
    <recommendedName>
        <fullName evidence="15">Amine oxidase</fullName>
        <ecNumber evidence="15">1.4.3.-</ecNumber>
    </recommendedName>
</protein>
<dbReference type="InterPro" id="IPR007859">
    <property type="entry name" value="ETF-QO/FixX_C"/>
</dbReference>
<dbReference type="Pfam" id="PF13450">
    <property type="entry name" value="NAD_binding_8"/>
    <property type="match status" value="1"/>
</dbReference>
<dbReference type="SUPFAM" id="SSF51905">
    <property type="entry name" value="FAD/NAD(P)-binding domain"/>
    <property type="match status" value="1"/>
</dbReference>
<sequence length="643" mass="70979">MSLSRQFTLALPRGARRYTLQTGTFNWNAKATKFVPYRSLSLLSRNCPWVTANHALVRTALPSATVSRRLATVAGETNSTPSLEELHADRFVDETDVVIVGGGPSGLSAAIRLKQLAAENNKDIRVMVVEKAGEIGAHMLSGAVIEPRALNELIPDWKDKGAPLTTPATSDSMKFLTEKSAISLPHPPQMNNKGNYIISLNNFVKWLGEQAEELGVEVYPGFAASEVLYNDSGAVKGIALNDVGLDKDFNLKESFEAGMAIHAKVTLFAEGCHGSLSKTLFRKFNLREHSQPQKYGIGIKEVWEVPDDKLEPGKVIHTLGWPMDMHTYGGSFMYHFEADGKKLISLGLVVGLDYSNPYLNPYKEFQRLKHHPYIRQYLENGQCISYGARALNEGGYQSIPKLYFPGGALIGCTAGFLNVPKIKGTHTAMKSGMLAAETAFAELTANPNADSSTPISMQSYEDALKKSWVYRELHEVRNCIPSFHSPLGLYGGILYSGLETLILKGKMPWTFKHKLADWQTLKPASESTPIDYPKPDGVISFDLLTSVSRSGTNHAENQPVHLRVRDKSLPVQRNLKIFDGPENRFCPAGVYEYVDDEANPGQKRLQINSQNCVHCKTCDIKDPSQNIDWVVPEGGGGPQYVYT</sequence>
<evidence type="ECO:0000256" key="6">
    <source>
        <dbReference type="ARBA" id="ARBA00022630"/>
    </source>
</evidence>
<dbReference type="OrthoDB" id="2398171at2759"/>
<evidence type="ECO:0000256" key="14">
    <source>
        <dbReference type="ARBA" id="ARBA00052682"/>
    </source>
</evidence>
<keyword evidence="11" id="KW-0408">Iron</keyword>
<dbReference type="SUPFAM" id="SSF54373">
    <property type="entry name" value="FAD-linked reductases, C-terminal domain"/>
    <property type="match status" value="1"/>
</dbReference>
<name>A0A261XVB9_9FUNG</name>
<dbReference type="Proteomes" id="UP000242875">
    <property type="component" value="Unassembled WGS sequence"/>
</dbReference>
<comment type="cofactor">
    <cofactor evidence="1">
        <name>[4Fe-4S] cluster</name>
        <dbReference type="ChEBI" id="CHEBI:49883"/>
    </cofactor>
</comment>
<comment type="catalytic activity">
    <reaction evidence="14">
        <text>a ubiquinone + reduced [electron-transfer flavoprotein] = a ubiquinol + oxidized [electron-transfer flavoprotein] + H(+)</text>
        <dbReference type="Rhea" id="RHEA:24052"/>
        <dbReference type="Rhea" id="RHEA-COMP:9565"/>
        <dbReference type="Rhea" id="RHEA-COMP:9566"/>
        <dbReference type="Rhea" id="RHEA-COMP:10685"/>
        <dbReference type="Rhea" id="RHEA-COMP:10686"/>
        <dbReference type="ChEBI" id="CHEBI:15378"/>
        <dbReference type="ChEBI" id="CHEBI:16389"/>
        <dbReference type="ChEBI" id="CHEBI:17976"/>
        <dbReference type="ChEBI" id="CHEBI:57692"/>
        <dbReference type="ChEBI" id="CHEBI:58307"/>
        <dbReference type="EC" id="1.5.5.1"/>
    </reaction>
</comment>
<comment type="similarity">
    <text evidence="15">Belongs to the flavin monoamine oxidase family.</text>
</comment>
<evidence type="ECO:0000313" key="17">
    <source>
        <dbReference type="EMBL" id="OZJ02293.1"/>
    </source>
</evidence>
<evidence type="ECO:0000256" key="3">
    <source>
        <dbReference type="ARBA" id="ARBA00002819"/>
    </source>
</evidence>
<dbReference type="InterPro" id="IPR017896">
    <property type="entry name" value="4Fe4S_Fe-S-bd"/>
</dbReference>
<accession>A0A261XVB9</accession>
<keyword evidence="13" id="KW-0830">Ubiquinone</keyword>
<keyword evidence="7" id="KW-0479">Metal-binding</keyword>
<dbReference type="Gene3D" id="3.50.50.60">
    <property type="entry name" value="FAD/NAD(P)-binding domain"/>
    <property type="match status" value="1"/>
</dbReference>
<evidence type="ECO:0000256" key="12">
    <source>
        <dbReference type="ARBA" id="ARBA00023014"/>
    </source>
</evidence>
<evidence type="ECO:0000256" key="7">
    <source>
        <dbReference type="ARBA" id="ARBA00022723"/>
    </source>
</evidence>
<dbReference type="GO" id="GO:0046872">
    <property type="term" value="F:metal ion binding"/>
    <property type="evidence" value="ECO:0007669"/>
    <property type="project" value="UniProtKB-KW"/>
</dbReference>
<dbReference type="InterPro" id="IPR036188">
    <property type="entry name" value="FAD/NAD-bd_sf"/>
</dbReference>
<dbReference type="InterPro" id="IPR001613">
    <property type="entry name" value="Flavin_amine_oxidase"/>
</dbReference>
<dbReference type="InterPro" id="IPR049398">
    <property type="entry name" value="ETF-QO/FixC_UQ-bd"/>
</dbReference>
<evidence type="ECO:0000256" key="4">
    <source>
        <dbReference type="ARBA" id="ARBA00022448"/>
    </source>
</evidence>
<comment type="cofactor">
    <cofactor evidence="2 15">
        <name>FAD</name>
        <dbReference type="ChEBI" id="CHEBI:57692"/>
    </cofactor>
</comment>
<comment type="caution">
    <text evidence="17">The sequence shown here is derived from an EMBL/GenBank/DDBJ whole genome shotgun (WGS) entry which is preliminary data.</text>
</comment>
<dbReference type="EC" id="1.4.3.-" evidence="15"/>
<keyword evidence="10 15" id="KW-0560">Oxidoreductase</keyword>
<evidence type="ECO:0000256" key="5">
    <source>
        <dbReference type="ARBA" id="ARBA00022485"/>
    </source>
</evidence>
<keyword evidence="8 15" id="KW-0274">FAD</keyword>
<dbReference type="EMBL" id="MVBO01000167">
    <property type="protein sequence ID" value="OZJ02293.1"/>
    <property type="molecule type" value="Genomic_DNA"/>
</dbReference>
<dbReference type="SUPFAM" id="SSF54862">
    <property type="entry name" value="4Fe-4S ferredoxins"/>
    <property type="match status" value="1"/>
</dbReference>
<dbReference type="Gene3D" id="3.30.9.90">
    <property type="match status" value="1"/>
</dbReference>
<dbReference type="PROSITE" id="PS51379">
    <property type="entry name" value="4FE4S_FER_2"/>
    <property type="match status" value="1"/>
</dbReference>
<evidence type="ECO:0000256" key="10">
    <source>
        <dbReference type="ARBA" id="ARBA00023002"/>
    </source>
</evidence>
<keyword evidence="4" id="KW-0813">Transport</keyword>
<dbReference type="PANTHER" id="PTHR10617">
    <property type="entry name" value="ELECTRON TRANSFER FLAVOPROTEIN-UBIQUINONE OXIDOREDUCTASE"/>
    <property type="match status" value="1"/>
</dbReference>
<dbReference type="Pfam" id="PF21162">
    <property type="entry name" value="ETFQO_UQ-bd"/>
    <property type="match status" value="1"/>
</dbReference>
<gene>
    <name evidence="17" type="ORF">BZG36_05349</name>
</gene>
<dbReference type="GO" id="GO:0005743">
    <property type="term" value="C:mitochondrial inner membrane"/>
    <property type="evidence" value="ECO:0007669"/>
    <property type="project" value="TreeGrafter"/>
</dbReference>
<evidence type="ECO:0000313" key="18">
    <source>
        <dbReference type="Proteomes" id="UP000242875"/>
    </source>
</evidence>
<dbReference type="Gene3D" id="3.30.70.20">
    <property type="match status" value="1"/>
</dbReference>
<dbReference type="FunFam" id="3.30.70.20:FF:000012">
    <property type="entry name" value="Electron transfer flavoprotein-ubiquinone oxidoreductase, mitochondrial"/>
    <property type="match status" value="1"/>
</dbReference>
<dbReference type="GO" id="GO:0004174">
    <property type="term" value="F:electron-transferring-flavoprotein dehydrogenase activity"/>
    <property type="evidence" value="ECO:0007669"/>
    <property type="project" value="UniProtKB-EC"/>
</dbReference>
<proteinExistence type="inferred from homology"/>
<feature type="domain" description="4Fe-4S ferredoxin-type" evidence="16">
    <location>
        <begin position="603"/>
        <end position="632"/>
    </location>
</feature>